<dbReference type="Gene3D" id="1.10.510.10">
    <property type="entry name" value="Transferase(Phosphotransferase) domain 1"/>
    <property type="match status" value="1"/>
</dbReference>
<dbReference type="AlphaFoldDB" id="A0A7I8K207"/>
<name>A0A7I8K207_SPIIN</name>
<evidence type="ECO:0000313" key="19">
    <source>
        <dbReference type="EMBL" id="CAA7391010.1"/>
    </source>
</evidence>
<evidence type="ECO:0000256" key="1">
    <source>
        <dbReference type="ARBA" id="ARBA00004167"/>
    </source>
</evidence>
<gene>
    <name evidence="19" type="ORF">SI8410_02002399</name>
</gene>
<feature type="binding site" evidence="15">
    <location>
        <position position="86"/>
    </location>
    <ligand>
        <name>ATP</name>
        <dbReference type="ChEBI" id="CHEBI:30616"/>
    </ligand>
</feature>
<dbReference type="GO" id="GO:0004674">
    <property type="term" value="F:protein serine/threonine kinase activity"/>
    <property type="evidence" value="ECO:0007669"/>
    <property type="project" value="UniProtKB-KW"/>
</dbReference>
<keyword evidence="13" id="KW-0675">Receptor</keyword>
<protein>
    <recommendedName>
        <fullName evidence="18">Protein kinase domain-containing protein</fullName>
    </recommendedName>
</protein>
<dbReference type="InterPro" id="IPR000719">
    <property type="entry name" value="Prot_kinase_dom"/>
</dbReference>
<keyword evidence="20" id="KW-1185">Reference proteome</keyword>
<keyword evidence="5" id="KW-0812">Transmembrane</keyword>
<dbReference type="EMBL" id="LR746265">
    <property type="protein sequence ID" value="CAA7391010.1"/>
    <property type="molecule type" value="Genomic_DNA"/>
</dbReference>
<feature type="signal peptide" evidence="17">
    <location>
        <begin position="1"/>
        <end position="16"/>
    </location>
</feature>
<keyword evidence="8 15" id="KW-0547">Nucleotide-binding</keyword>
<dbReference type="InterPro" id="IPR011009">
    <property type="entry name" value="Kinase-like_dom_sf"/>
</dbReference>
<reference evidence="19" key="1">
    <citation type="submission" date="2020-02" db="EMBL/GenBank/DDBJ databases">
        <authorList>
            <person name="Scholz U."/>
            <person name="Mascher M."/>
            <person name="Fiebig A."/>
        </authorList>
    </citation>
    <scope>NUCLEOTIDE SEQUENCE</scope>
</reference>
<evidence type="ECO:0000256" key="9">
    <source>
        <dbReference type="ARBA" id="ARBA00022777"/>
    </source>
</evidence>
<dbReference type="PROSITE" id="PS00107">
    <property type="entry name" value="PROTEIN_KINASE_ATP"/>
    <property type="match status" value="1"/>
</dbReference>
<dbReference type="Pfam" id="PF07714">
    <property type="entry name" value="PK_Tyr_Ser-Thr"/>
    <property type="match status" value="1"/>
</dbReference>
<evidence type="ECO:0000256" key="12">
    <source>
        <dbReference type="ARBA" id="ARBA00023136"/>
    </source>
</evidence>
<keyword evidence="6 17" id="KW-0732">Signal</keyword>
<keyword evidence="11" id="KW-1133">Transmembrane helix</keyword>
<dbReference type="FunFam" id="3.30.200.20:FF:000162">
    <property type="entry name" value="Adenine nucleotide alpha hydrolase-like domain kinase"/>
    <property type="match status" value="1"/>
</dbReference>
<dbReference type="OrthoDB" id="4062651at2759"/>
<evidence type="ECO:0000313" key="20">
    <source>
        <dbReference type="Proteomes" id="UP000663760"/>
    </source>
</evidence>
<dbReference type="GO" id="GO:0016020">
    <property type="term" value="C:membrane"/>
    <property type="evidence" value="ECO:0007669"/>
    <property type="project" value="UniProtKB-SubCell"/>
</dbReference>
<evidence type="ECO:0000256" key="16">
    <source>
        <dbReference type="RuleBase" id="RU000304"/>
    </source>
</evidence>
<evidence type="ECO:0000256" key="17">
    <source>
        <dbReference type="SAM" id="SignalP"/>
    </source>
</evidence>
<comment type="similarity">
    <text evidence="16">Belongs to the protein kinase superfamily.</text>
</comment>
<evidence type="ECO:0000256" key="6">
    <source>
        <dbReference type="ARBA" id="ARBA00022729"/>
    </source>
</evidence>
<dbReference type="GO" id="GO:0005524">
    <property type="term" value="F:ATP binding"/>
    <property type="evidence" value="ECO:0007669"/>
    <property type="project" value="UniProtKB-UniRule"/>
</dbReference>
<keyword evidence="7" id="KW-0677">Repeat</keyword>
<dbReference type="FunFam" id="1.10.510.10:FF:000044">
    <property type="entry name" value="Putative LRR receptor-like serine/threonine-protein kinase"/>
    <property type="match status" value="1"/>
</dbReference>
<evidence type="ECO:0000256" key="10">
    <source>
        <dbReference type="ARBA" id="ARBA00022840"/>
    </source>
</evidence>
<dbReference type="SMART" id="SM00220">
    <property type="entry name" value="S_TKc"/>
    <property type="match status" value="1"/>
</dbReference>
<feature type="chain" id="PRO_5029753907" description="Protein kinase domain-containing protein" evidence="17">
    <location>
        <begin position="17"/>
        <end position="387"/>
    </location>
</feature>
<evidence type="ECO:0000256" key="4">
    <source>
        <dbReference type="ARBA" id="ARBA00022679"/>
    </source>
</evidence>
<evidence type="ECO:0000259" key="18">
    <source>
        <dbReference type="PROSITE" id="PS50011"/>
    </source>
</evidence>
<organism evidence="19 20">
    <name type="scientific">Spirodela intermedia</name>
    <name type="common">Intermediate duckweed</name>
    <dbReference type="NCBI Taxonomy" id="51605"/>
    <lineage>
        <taxon>Eukaryota</taxon>
        <taxon>Viridiplantae</taxon>
        <taxon>Streptophyta</taxon>
        <taxon>Embryophyta</taxon>
        <taxon>Tracheophyta</taxon>
        <taxon>Spermatophyta</taxon>
        <taxon>Magnoliopsida</taxon>
        <taxon>Liliopsida</taxon>
        <taxon>Araceae</taxon>
        <taxon>Lemnoideae</taxon>
        <taxon>Spirodela</taxon>
    </lineage>
</organism>
<dbReference type="InterPro" id="IPR008271">
    <property type="entry name" value="Ser/Thr_kinase_AS"/>
</dbReference>
<evidence type="ECO:0000256" key="15">
    <source>
        <dbReference type="PROSITE-ProRule" id="PRU10141"/>
    </source>
</evidence>
<dbReference type="InterPro" id="IPR017441">
    <property type="entry name" value="Protein_kinase_ATP_BS"/>
</dbReference>
<evidence type="ECO:0000256" key="8">
    <source>
        <dbReference type="ARBA" id="ARBA00022741"/>
    </source>
</evidence>
<feature type="domain" description="Protein kinase" evidence="18">
    <location>
        <begin position="58"/>
        <end position="332"/>
    </location>
</feature>
<evidence type="ECO:0000256" key="2">
    <source>
        <dbReference type="ARBA" id="ARBA00022527"/>
    </source>
</evidence>
<keyword evidence="2 16" id="KW-0723">Serine/threonine-protein kinase</keyword>
<evidence type="ECO:0000256" key="11">
    <source>
        <dbReference type="ARBA" id="ARBA00022989"/>
    </source>
</evidence>
<keyword evidence="14" id="KW-0325">Glycoprotein</keyword>
<dbReference type="CDD" id="cd14066">
    <property type="entry name" value="STKc_IRAK"/>
    <property type="match status" value="1"/>
</dbReference>
<keyword evidence="12" id="KW-0472">Membrane</keyword>
<evidence type="ECO:0000256" key="5">
    <source>
        <dbReference type="ARBA" id="ARBA00022692"/>
    </source>
</evidence>
<dbReference type="SUPFAM" id="SSF56112">
    <property type="entry name" value="Protein kinase-like (PK-like)"/>
    <property type="match status" value="1"/>
</dbReference>
<accession>A0A7I8K207</accession>
<sequence length="387" mass="43492">MITVALILFYCRKCLCFDRTEIMHEKHSKIFFPYLGSSSGNNVKLFRYNELISATKRFHPNNKIGRGGFGTVFKGTLKNGRQVAIKVLSSESKQGVMEFFSEIHAITNVKHVNLIELLGCCVHGDEKILVYDYAENGSLDRVFLGSGGEMSSLDWSRRRAICMGTARGLMFLHEELDPPIVHRDIKASNILLDKDFVPKIGDFGLAKLFPHTITHISTRVAGTTGYLAPEYAMGGRLTKKADIYSFGVLTLEIISGRNNCRTSLHGMEKSLLEWTWQLYEDGRLMELVDRSLKEYPEEEVLRFTKVALFCTQGAARRRPSMSQVVEMLSDRIALNEEELTAPGLLLSAEERGAQEPVSLARSRFKSSSNSSTQLTYGPVSFTEIIPR</sequence>
<proteinExistence type="inferred from homology"/>
<keyword evidence="9" id="KW-0418">Kinase</keyword>
<keyword evidence="3" id="KW-0597">Phosphoprotein</keyword>
<evidence type="ECO:0000256" key="13">
    <source>
        <dbReference type="ARBA" id="ARBA00023170"/>
    </source>
</evidence>
<keyword evidence="4" id="KW-0808">Transferase</keyword>
<dbReference type="InterPro" id="IPR052059">
    <property type="entry name" value="CR_Ser/Thr_kinase"/>
</dbReference>
<evidence type="ECO:0000256" key="14">
    <source>
        <dbReference type="ARBA" id="ARBA00023180"/>
    </source>
</evidence>
<dbReference type="InterPro" id="IPR001245">
    <property type="entry name" value="Ser-Thr/Tyr_kinase_cat_dom"/>
</dbReference>
<evidence type="ECO:0000256" key="7">
    <source>
        <dbReference type="ARBA" id="ARBA00022737"/>
    </source>
</evidence>
<keyword evidence="10 15" id="KW-0067">ATP-binding</keyword>
<evidence type="ECO:0000256" key="3">
    <source>
        <dbReference type="ARBA" id="ARBA00022553"/>
    </source>
</evidence>
<dbReference type="Proteomes" id="UP000663760">
    <property type="component" value="Chromosome 2"/>
</dbReference>
<dbReference type="PANTHER" id="PTHR47973">
    <property type="entry name" value="CYSTEINE-RICH RECEPTOR-LIKE PROTEIN KINASE 3"/>
    <property type="match status" value="1"/>
</dbReference>
<dbReference type="PROSITE" id="PS50011">
    <property type="entry name" value="PROTEIN_KINASE_DOM"/>
    <property type="match status" value="1"/>
</dbReference>
<dbReference type="Gene3D" id="3.30.200.20">
    <property type="entry name" value="Phosphorylase Kinase, domain 1"/>
    <property type="match status" value="1"/>
</dbReference>
<dbReference type="PROSITE" id="PS00108">
    <property type="entry name" value="PROTEIN_KINASE_ST"/>
    <property type="match status" value="1"/>
</dbReference>
<comment type="subcellular location">
    <subcellularLocation>
        <location evidence="1">Membrane</location>
        <topology evidence="1">Single-pass membrane protein</topology>
    </subcellularLocation>
</comment>